<keyword evidence="6" id="KW-0472">Membrane</keyword>
<keyword evidence="4" id="KW-0406">Ion transport</keyword>
<name>A0ABX0YIB5_9PSED</name>
<keyword evidence="6" id="KW-1133">Transmembrane helix</keyword>
<evidence type="ECO:0008006" key="9">
    <source>
        <dbReference type="Google" id="ProtNLM"/>
    </source>
</evidence>
<dbReference type="InterPro" id="IPR038770">
    <property type="entry name" value="Na+/solute_symporter_sf"/>
</dbReference>
<evidence type="ECO:0000256" key="5">
    <source>
        <dbReference type="ARBA" id="ARBA00023201"/>
    </source>
</evidence>
<feature type="transmembrane region" description="Helical" evidence="6">
    <location>
        <begin position="159"/>
        <end position="179"/>
    </location>
</feature>
<dbReference type="RefSeq" id="WP_168084476.1">
    <property type="nucleotide sequence ID" value="NZ_JAAVJI010000007.1"/>
</dbReference>
<feature type="transmembrane region" description="Helical" evidence="6">
    <location>
        <begin position="130"/>
        <end position="153"/>
    </location>
</feature>
<keyword evidence="8" id="KW-1185">Reference proteome</keyword>
<evidence type="ECO:0000256" key="1">
    <source>
        <dbReference type="ARBA" id="ARBA00022448"/>
    </source>
</evidence>
<keyword evidence="6" id="KW-0812">Transmembrane</keyword>
<comment type="caution">
    <text evidence="7">The sequence shown here is derived from an EMBL/GenBank/DDBJ whole genome shotgun (WGS) entry which is preliminary data.</text>
</comment>
<keyword evidence="2" id="KW-0050">Antiport</keyword>
<feature type="transmembrane region" description="Helical" evidence="6">
    <location>
        <begin position="191"/>
        <end position="208"/>
    </location>
</feature>
<keyword evidence="1" id="KW-0813">Transport</keyword>
<feature type="transmembrane region" description="Helical" evidence="6">
    <location>
        <begin position="97"/>
        <end position="118"/>
    </location>
</feature>
<feature type="transmembrane region" description="Helical" evidence="6">
    <location>
        <begin position="243"/>
        <end position="261"/>
    </location>
</feature>
<gene>
    <name evidence="7" type="ORF">HBH25_13740</name>
</gene>
<dbReference type="PANTHER" id="PTHR43562">
    <property type="entry name" value="NAPA-TYPE SODIUM/HYDROGEN ANTIPORTER"/>
    <property type="match status" value="1"/>
</dbReference>
<feature type="transmembrane region" description="Helical" evidence="6">
    <location>
        <begin position="63"/>
        <end position="85"/>
    </location>
</feature>
<dbReference type="PANTHER" id="PTHR43562:SF3">
    <property type="entry name" value="SODIUM ION_PROTON EXCHANGER (EUROFUNG)"/>
    <property type="match status" value="1"/>
</dbReference>
<reference evidence="7 8" key="1">
    <citation type="submission" date="2020-03" db="EMBL/GenBank/DDBJ databases">
        <authorList>
            <person name="Wang L."/>
            <person name="He N."/>
            <person name="Li Y."/>
            <person name="Fang Y."/>
            <person name="Zhang F."/>
        </authorList>
    </citation>
    <scope>NUCLEOTIDE SEQUENCE [LARGE SCALE GENOMIC DNA]</scope>
    <source>
        <strain evidence="8">hsmgli-8</strain>
    </source>
</reference>
<protein>
    <recommendedName>
        <fullName evidence="9">Cation/H+ exchanger domain-containing protein</fullName>
    </recommendedName>
</protein>
<sequence>MPIPFPVFGFLIGVTINSLLIFLNYPTFIAGDYMNYLFGALLTPVLISTCWPHETKQLLAFKMVSLIISICICASAGGLLIYVALNSFALSTNLSEIIFSGLICSTVAIPILKTLLAIENEKSHEIVNYILSISLKFEIIILIMSWLAIYISTDSKLDYGSYLFPFSISVAALIILYKFCKAKVDSHRENLVSAIALLFCFLLSLITHFLGMHFVFGVILGSAVLSQIPHISHVWKISKLSRYVDACAFLLFAMLGLKLEINVLLDPYFIGIGFIAYALGIASKILALRFLLQCPRHHTKISAICLSTKGTTELVMLEVAVEAGLIGPSTHAILLSMTVISILCSVVFISTWHKKSRLKITPNKNFS</sequence>
<keyword evidence="3" id="KW-0915">Sodium</keyword>
<dbReference type="Gene3D" id="1.20.1530.20">
    <property type="match status" value="1"/>
</dbReference>
<feature type="transmembrane region" description="Helical" evidence="6">
    <location>
        <begin position="332"/>
        <end position="352"/>
    </location>
</feature>
<evidence type="ECO:0000313" key="8">
    <source>
        <dbReference type="Proteomes" id="UP000746535"/>
    </source>
</evidence>
<feature type="transmembrane region" description="Helical" evidence="6">
    <location>
        <begin position="267"/>
        <end position="292"/>
    </location>
</feature>
<evidence type="ECO:0000256" key="4">
    <source>
        <dbReference type="ARBA" id="ARBA00023065"/>
    </source>
</evidence>
<evidence type="ECO:0000313" key="7">
    <source>
        <dbReference type="EMBL" id="NJP01909.1"/>
    </source>
</evidence>
<proteinExistence type="predicted"/>
<evidence type="ECO:0000256" key="2">
    <source>
        <dbReference type="ARBA" id="ARBA00022449"/>
    </source>
</evidence>
<feature type="transmembrane region" description="Helical" evidence="6">
    <location>
        <begin position="33"/>
        <end position="51"/>
    </location>
</feature>
<dbReference type="EMBL" id="JAAVJI010000007">
    <property type="protein sequence ID" value="NJP01909.1"/>
    <property type="molecule type" value="Genomic_DNA"/>
</dbReference>
<evidence type="ECO:0000256" key="3">
    <source>
        <dbReference type="ARBA" id="ARBA00023053"/>
    </source>
</evidence>
<dbReference type="Proteomes" id="UP000746535">
    <property type="component" value="Unassembled WGS sequence"/>
</dbReference>
<organism evidence="7 8">
    <name type="scientific">Pseudomonas quercus</name>
    <dbReference type="NCBI Taxonomy" id="2722792"/>
    <lineage>
        <taxon>Bacteria</taxon>
        <taxon>Pseudomonadati</taxon>
        <taxon>Pseudomonadota</taxon>
        <taxon>Gammaproteobacteria</taxon>
        <taxon>Pseudomonadales</taxon>
        <taxon>Pseudomonadaceae</taxon>
        <taxon>Pseudomonas</taxon>
    </lineage>
</organism>
<feature type="transmembrane region" description="Helical" evidence="6">
    <location>
        <begin position="7"/>
        <end position="27"/>
    </location>
</feature>
<evidence type="ECO:0000256" key="6">
    <source>
        <dbReference type="SAM" id="Phobius"/>
    </source>
</evidence>
<keyword evidence="5" id="KW-0739">Sodium transport</keyword>
<accession>A0ABX0YIB5</accession>